<evidence type="ECO:0000313" key="1">
    <source>
        <dbReference type="EMBL" id="QHT38960.1"/>
    </source>
</evidence>
<organism evidence="1">
    <name type="scientific">viral metagenome</name>
    <dbReference type="NCBI Taxonomy" id="1070528"/>
    <lineage>
        <taxon>unclassified sequences</taxon>
        <taxon>metagenomes</taxon>
        <taxon>organismal metagenomes</taxon>
    </lineage>
</organism>
<proteinExistence type="predicted"/>
<dbReference type="AlphaFoldDB" id="A0A6C0FH34"/>
<accession>A0A6C0FH34</accession>
<protein>
    <submittedName>
        <fullName evidence="1">Uncharacterized protein</fullName>
    </submittedName>
</protein>
<name>A0A6C0FH34_9ZZZZ</name>
<sequence length="120" mass="13209">MGEMKVEHVLLFLIGAFLVYHMMGKCRRVEGITCGHPDPCCATGSEAQSLNSCSDARDLIDCARSYATGNTADGKGEECMWQTPKGWKPSFDLKNPDDRPDPKTFPGKCISNRTCTIIPH</sequence>
<dbReference type="EMBL" id="MN738838">
    <property type="protein sequence ID" value="QHT38960.1"/>
    <property type="molecule type" value="Genomic_DNA"/>
</dbReference>
<reference evidence="1" key="1">
    <citation type="journal article" date="2020" name="Nature">
        <title>Giant virus diversity and host interactions through global metagenomics.</title>
        <authorList>
            <person name="Schulz F."/>
            <person name="Roux S."/>
            <person name="Paez-Espino D."/>
            <person name="Jungbluth S."/>
            <person name="Walsh D.A."/>
            <person name="Denef V.J."/>
            <person name="McMahon K.D."/>
            <person name="Konstantinidis K.T."/>
            <person name="Eloe-Fadrosh E.A."/>
            <person name="Kyrpides N.C."/>
            <person name="Woyke T."/>
        </authorList>
    </citation>
    <scope>NUCLEOTIDE SEQUENCE</scope>
    <source>
        <strain evidence="1">GVMAG-S-ERX556126-94</strain>
    </source>
</reference>